<dbReference type="EMBL" id="ML208264">
    <property type="protein sequence ID" value="TFK75192.1"/>
    <property type="molecule type" value="Genomic_DNA"/>
</dbReference>
<reference evidence="1 2" key="1">
    <citation type="journal article" date="2019" name="Nat. Ecol. Evol.">
        <title>Megaphylogeny resolves global patterns of mushroom evolution.</title>
        <authorList>
            <person name="Varga T."/>
            <person name="Krizsan K."/>
            <person name="Foldi C."/>
            <person name="Dima B."/>
            <person name="Sanchez-Garcia M."/>
            <person name="Sanchez-Ramirez S."/>
            <person name="Szollosi G.J."/>
            <person name="Szarkandi J.G."/>
            <person name="Papp V."/>
            <person name="Albert L."/>
            <person name="Andreopoulos W."/>
            <person name="Angelini C."/>
            <person name="Antonin V."/>
            <person name="Barry K.W."/>
            <person name="Bougher N.L."/>
            <person name="Buchanan P."/>
            <person name="Buyck B."/>
            <person name="Bense V."/>
            <person name="Catcheside P."/>
            <person name="Chovatia M."/>
            <person name="Cooper J."/>
            <person name="Damon W."/>
            <person name="Desjardin D."/>
            <person name="Finy P."/>
            <person name="Geml J."/>
            <person name="Haridas S."/>
            <person name="Hughes K."/>
            <person name="Justo A."/>
            <person name="Karasinski D."/>
            <person name="Kautmanova I."/>
            <person name="Kiss B."/>
            <person name="Kocsube S."/>
            <person name="Kotiranta H."/>
            <person name="LaButti K.M."/>
            <person name="Lechner B.E."/>
            <person name="Liimatainen K."/>
            <person name="Lipzen A."/>
            <person name="Lukacs Z."/>
            <person name="Mihaltcheva S."/>
            <person name="Morgado L.N."/>
            <person name="Niskanen T."/>
            <person name="Noordeloos M.E."/>
            <person name="Ohm R.A."/>
            <person name="Ortiz-Santana B."/>
            <person name="Ovrebo C."/>
            <person name="Racz N."/>
            <person name="Riley R."/>
            <person name="Savchenko A."/>
            <person name="Shiryaev A."/>
            <person name="Soop K."/>
            <person name="Spirin V."/>
            <person name="Szebenyi C."/>
            <person name="Tomsovsky M."/>
            <person name="Tulloss R.E."/>
            <person name="Uehling J."/>
            <person name="Grigoriev I.V."/>
            <person name="Vagvolgyi C."/>
            <person name="Papp T."/>
            <person name="Martin F.M."/>
            <person name="Miettinen O."/>
            <person name="Hibbett D.S."/>
            <person name="Nagy L.G."/>
        </authorList>
    </citation>
    <scope>NUCLEOTIDE SEQUENCE [LARGE SCALE GENOMIC DNA]</scope>
    <source>
        <strain evidence="1 2">NL-1719</strain>
    </source>
</reference>
<protein>
    <submittedName>
        <fullName evidence="1">Uncharacterized protein</fullName>
    </submittedName>
</protein>
<organism evidence="1 2">
    <name type="scientific">Pluteus cervinus</name>
    <dbReference type="NCBI Taxonomy" id="181527"/>
    <lineage>
        <taxon>Eukaryota</taxon>
        <taxon>Fungi</taxon>
        <taxon>Dikarya</taxon>
        <taxon>Basidiomycota</taxon>
        <taxon>Agaricomycotina</taxon>
        <taxon>Agaricomycetes</taxon>
        <taxon>Agaricomycetidae</taxon>
        <taxon>Agaricales</taxon>
        <taxon>Pluteineae</taxon>
        <taxon>Pluteaceae</taxon>
        <taxon>Pluteus</taxon>
    </lineage>
</organism>
<gene>
    <name evidence="1" type="ORF">BDN72DRAFT_811453</name>
</gene>
<evidence type="ECO:0000313" key="2">
    <source>
        <dbReference type="Proteomes" id="UP000308600"/>
    </source>
</evidence>
<keyword evidence="2" id="KW-1185">Reference proteome</keyword>
<evidence type="ECO:0000313" key="1">
    <source>
        <dbReference type="EMBL" id="TFK75192.1"/>
    </source>
</evidence>
<dbReference type="Proteomes" id="UP000308600">
    <property type="component" value="Unassembled WGS sequence"/>
</dbReference>
<accession>A0ACD3BC63</accession>
<sequence length="696" mass="75323">MNDIDLFGENEVVYDSEGEGDHFGAGSGGPGKVPDNALRNEEPLTNGFGDSYIAQDKPAAHISEAYAEGGASEILSIADRAKTRTRGAKQSQLAASSSSSSSPQTGRTRKAPGPVIDVIELTSDEDEFVRPKPKKAKSTTKPKTKPLPPPEVPEDGPKTPPKPRPRPRPRMKTKETRPASPPPFPDSTLPHPTSPSRFSEAFLYAPSELPPSDPPTSTPHIFDHPPIAVLPGIESEPPTSSFSSIYSPAKRNGANGRHVLPDPVTGIVPDDNFDDSLLLDRPPPTFFAGSSSPPVPATAPPPPQPEIVPPTAESSKAGAKKQSKPRKPRKKKVVDEEQGDDAPPPTKGRTKRKPRSKVEVVMPPAPERARSPLLQDDDYTPPTGGGQVAPHSAIPQRRDSVSSLSPVPDSEDEPEFGSSGQKRKAQDTNEIQESPKKKVKKAKEKVKVATKPAQSKGKGKARQIITSDNDEDQDELDMITPRPGSKPVEETFGSKHNTPKSKRIAKKPGNGTKTLEPLAPPEFDSPEEEIAIAKENFEPLAAPKSPPRSTRMQQAPPSRSSISSQYTIAPKTKSTPMSELIKRANSLPGSPFPATPSPSIKRPPSFGLAYSPYLKSSRSMLSRIAPLHPNRRTPPPPLPPPPPRKKTKKELEREEKWEEELVDSVGGIEAWACMTDPERSDLRKAKWAMEMGGWDD</sequence>
<proteinExistence type="predicted"/>
<name>A0ACD3BC63_9AGAR</name>